<evidence type="ECO:0008006" key="4">
    <source>
        <dbReference type="Google" id="ProtNLM"/>
    </source>
</evidence>
<evidence type="ECO:0000256" key="1">
    <source>
        <dbReference type="SAM" id="Phobius"/>
    </source>
</evidence>
<keyword evidence="3" id="KW-1185">Reference proteome</keyword>
<dbReference type="EMBL" id="CP043875">
    <property type="protein sequence ID" value="WOF16341.1"/>
    <property type="molecule type" value="Genomic_DNA"/>
</dbReference>
<evidence type="ECO:0000313" key="3">
    <source>
        <dbReference type="Proteomes" id="UP001301797"/>
    </source>
</evidence>
<keyword evidence="1" id="KW-0472">Membrane</keyword>
<keyword evidence="1" id="KW-0812">Transmembrane</keyword>
<dbReference type="Pfam" id="PF08309">
    <property type="entry name" value="LVIVD"/>
    <property type="match status" value="7"/>
</dbReference>
<dbReference type="SUPFAM" id="SSF101898">
    <property type="entry name" value="NHL repeat"/>
    <property type="match status" value="1"/>
</dbReference>
<keyword evidence="1" id="KW-1133">Transmembrane helix</keyword>
<reference evidence="2 3" key="1">
    <citation type="submission" date="2019-09" db="EMBL/GenBank/DDBJ databases">
        <title>The complete genome of Methanoplanus sp. FWC-SCC4.</title>
        <authorList>
            <person name="Chen S.-C."/>
            <person name="Zhou Y.-Z."/>
            <person name="Lai M.-C."/>
        </authorList>
    </citation>
    <scope>NUCLEOTIDE SEQUENCE [LARGE SCALE GENOMIC DNA]</scope>
    <source>
        <strain evidence="2 3">FWC-SCC4</strain>
    </source>
</reference>
<dbReference type="PANTHER" id="PTHR47197:SF3">
    <property type="entry name" value="DIHYDRO-HEME D1 DEHYDROGENASE"/>
    <property type="match status" value="1"/>
</dbReference>
<dbReference type="Proteomes" id="UP001301797">
    <property type="component" value="Chromosome"/>
</dbReference>
<evidence type="ECO:0000313" key="2">
    <source>
        <dbReference type="EMBL" id="WOF16341.1"/>
    </source>
</evidence>
<sequence length="674" mass="75124">MHDILTKITATTLFIIFLLMPCSSSAEIQIAGHMPNGPSFDIVEDNGYLYVAQGSEVRVYDVTNPEKIKDLTWKNYISKIYAGESVKSLYIQHPCLHIGYATGYIIADIRDPFKPFIISSLKSPYERTEIRDVEVYGNYAYLTVYNEGIQIVDISDVSNPKLGKIVTMTGYNRPWRAFAADGYLYVSRETDNILDIFDISDPKNPKFVGNYTANSKGDSFSGVAVKGNYAYVVEYHNGIRVVNISDKSNPVEVTKLMNIDANDIKIHGNYAYISVRYQGFNVIDISNPKNSFIAGKGADIQGYIEGIFPTGDYTFLAGESMGFGIYDTSNPKQPVLLTKVPVVGGVDSVVAKDDHVFIGAHNDGMWVIDTHDKENPIESAFIETPGRFSDLSIQDNYLFGAGEWGGLNMIDITDPKKPVTVFVDYMDNIGAVLPDGNYIYTSAGIVDIHNKYSPRYISRDLHFDGRLAKLKDNIILVAAYKGKYPGLHVIDVSKKTNPVVIKTYDSGKPFYDVSVDNNIVAVLNENNIIFIDFTDEKNPKKIDEISYKGEWTGHSIILNENIAYAAGGPLESIKVFDFSNPSNITQIDSGSLWGTYNCIDYHEGIIYAGNKFGLSLLYPEDISKELIISKSENFINDDERTGQKSLSIKKAPGIITPISIIAIYYFLGKYYLKH</sequence>
<protein>
    <recommendedName>
        <fullName evidence="4">LVIVD repeat protein</fullName>
    </recommendedName>
</protein>
<dbReference type="InterPro" id="IPR013211">
    <property type="entry name" value="LVIVD"/>
</dbReference>
<accession>A0AA97FF82</accession>
<organism evidence="2 3">
    <name type="scientific">Methanochimaera problematica</name>
    <dbReference type="NCBI Taxonomy" id="2609417"/>
    <lineage>
        <taxon>Archaea</taxon>
        <taxon>Methanobacteriati</taxon>
        <taxon>Methanobacteriota</taxon>
        <taxon>Stenosarchaea group</taxon>
        <taxon>Methanomicrobia</taxon>
        <taxon>Methanomicrobiales</taxon>
        <taxon>Methanomicrobiaceae</taxon>
        <taxon>Methanochimaera</taxon>
    </lineage>
</organism>
<dbReference type="PANTHER" id="PTHR47197">
    <property type="entry name" value="PROTEIN NIRF"/>
    <property type="match status" value="1"/>
</dbReference>
<name>A0AA97FF82_9EURY</name>
<dbReference type="SUPFAM" id="SSF75011">
    <property type="entry name" value="3-carboxy-cis,cis-mucoante lactonizing enzyme"/>
    <property type="match status" value="1"/>
</dbReference>
<dbReference type="SUPFAM" id="SSF101908">
    <property type="entry name" value="Putative isomerase YbhE"/>
    <property type="match status" value="1"/>
</dbReference>
<feature type="transmembrane region" description="Helical" evidence="1">
    <location>
        <begin position="654"/>
        <end position="672"/>
    </location>
</feature>
<gene>
    <name evidence="2" type="ORF">F1737_06235</name>
</gene>
<dbReference type="InterPro" id="IPR051200">
    <property type="entry name" value="Host-pathogen_enzymatic-act"/>
</dbReference>
<dbReference type="KEGG" id="mefw:F1737_06235"/>
<dbReference type="AlphaFoldDB" id="A0AA97FF82"/>
<proteinExistence type="predicted"/>